<feature type="region of interest" description="Disordered" evidence="1">
    <location>
        <begin position="246"/>
        <end position="295"/>
    </location>
</feature>
<feature type="region of interest" description="Disordered" evidence="1">
    <location>
        <begin position="442"/>
        <end position="638"/>
    </location>
</feature>
<name>A0A9Q9EFE7_9PEZI</name>
<reference evidence="2" key="1">
    <citation type="submission" date="2022-06" db="EMBL/GenBank/DDBJ databases">
        <title>Complete genome sequences of two strains of the flax pathogen Septoria linicola.</title>
        <authorList>
            <person name="Lapalu N."/>
            <person name="Simon A."/>
            <person name="Demenou B."/>
            <person name="Paumier D."/>
            <person name="Guillot M.-P."/>
            <person name="Gout L."/>
            <person name="Valade R."/>
        </authorList>
    </citation>
    <scope>NUCLEOTIDE SEQUENCE</scope>
    <source>
        <strain evidence="2">SE15195</strain>
    </source>
</reference>
<proteinExistence type="predicted"/>
<dbReference type="OrthoDB" id="3650010at2759"/>
<sequence length="638" mass="64396">MAPTMTNNTIGSATRISAVASTGSAAAALNACPMLESMSIDVDESQGEDGVMEEIPSSLASAFPTNSVPKAPTMPKSTGKGLGSLDHQQRTAQLHGLHARSDIGELTSSHSLYMTPCVHVREATATSFPPGTATGAIGAMNEPYGPGAFPTETAVGMGELLSETTAVLPEETGLAGEDVGEPTDTATNGPLVPGTYRGKFRSGNDTMHGASAGTAPLGTSTYDLLASPTGTGSAELDIETVDVEQDDGVAPTDDGLAPTDGGLAPTDDGLTPTDDSLSPTSIEVSESPEPTSSEPLLEEKKIAGDNLKINVVPMDQAPKWTPGQKGSFLFLPQTAGGAETAPLDIAQMLSSSAQVYEANGEFNEGGVFLVNGVPSLTAGPTRLEAAAPAIDATVPTAAAEMPEIGEDDGLGESSPDHLSAPHGITADSALPTTLEKRFWKPKTTPVSNGAHPPKPTTTKASWWRGPAEQAAGWLGGSRKKSSAVAHGSHGSTTLPKSHAAMPTGHSGDAHHATSGASHAHAAPSGTSHGPHGGDSAAHDAGHGHGAPSELGHGTHGDSSGHNTFPKLGSVNNGTHSSPLTTDDSHDIEPVAEPVGEYEDEAGTSELSEPGAATTLDATDEGASIPADSGVGGPVDEIY</sequence>
<evidence type="ECO:0000313" key="2">
    <source>
        <dbReference type="EMBL" id="USW47148.1"/>
    </source>
</evidence>
<dbReference type="AlphaFoldDB" id="A0A9Q9EFE7"/>
<organism evidence="2 3">
    <name type="scientific">Septoria linicola</name>
    <dbReference type="NCBI Taxonomy" id="215465"/>
    <lineage>
        <taxon>Eukaryota</taxon>
        <taxon>Fungi</taxon>
        <taxon>Dikarya</taxon>
        <taxon>Ascomycota</taxon>
        <taxon>Pezizomycotina</taxon>
        <taxon>Dothideomycetes</taxon>
        <taxon>Dothideomycetidae</taxon>
        <taxon>Mycosphaerellales</taxon>
        <taxon>Mycosphaerellaceae</taxon>
        <taxon>Septoria</taxon>
    </lineage>
</organism>
<feature type="region of interest" description="Disordered" evidence="1">
    <location>
        <begin position="60"/>
        <end position="84"/>
    </location>
</feature>
<feature type="compositionally biased region" description="Low complexity" evidence="1">
    <location>
        <begin position="512"/>
        <end position="535"/>
    </location>
</feature>
<gene>
    <name evidence="2" type="ORF">Slin15195_G004670</name>
</gene>
<dbReference type="Proteomes" id="UP001056384">
    <property type="component" value="Chromosome 1"/>
</dbReference>
<feature type="region of interest" description="Disordered" evidence="1">
    <location>
        <begin position="406"/>
        <end position="430"/>
    </location>
</feature>
<keyword evidence="3" id="KW-1185">Reference proteome</keyword>
<dbReference type="EMBL" id="CP099418">
    <property type="protein sequence ID" value="USW47148.1"/>
    <property type="molecule type" value="Genomic_DNA"/>
</dbReference>
<accession>A0A9Q9EFE7</accession>
<protein>
    <submittedName>
        <fullName evidence="2">Uncharacterized protein</fullName>
    </submittedName>
</protein>
<evidence type="ECO:0000256" key="1">
    <source>
        <dbReference type="SAM" id="MobiDB-lite"/>
    </source>
</evidence>
<evidence type="ECO:0000313" key="3">
    <source>
        <dbReference type="Proteomes" id="UP001056384"/>
    </source>
</evidence>
<feature type="region of interest" description="Disordered" evidence="1">
    <location>
        <begin position="174"/>
        <end position="194"/>
    </location>
</feature>
<feature type="compositionally biased region" description="Polar residues" evidence="1">
    <location>
        <begin position="569"/>
        <end position="581"/>
    </location>
</feature>
<feature type="compositionally biased region" description="Low complexity" evidence="1">
    <location>
        <begin position="278"/>
        <end position="295"/>
    </location>
</feature>